<dbReference type="EMBL" id="LSYS01002834">
    <property type="protein sequence ID" value="OPJ85573.1"/>
    <property type="molecule type" value="Genomic_DNA"/>
</dbReference>
<dbReference type="Proteomes" id="UP000190648">
    <property type="component" value="Unassembled WGS sequence"/>
</dbReference>
<organism evidence="1 2">
    <name type="scientific">Patagioenas fasciata monilis</name>
    <dbReference type="NCBI Taxonomy" id="372326"/>
    <lineage>
        <taxon>Eukaryota</taxon>
        <taxon>Metazoa</taxon>
        <taxon>Chordata</taxon>
        <taxon>Craniata</taxon>
        <taxon>Vertebrata</taxon>
        <taxon>Euteleostomi</taxon>
        <taxon>Archelosauria</taxon>
        <taxon>Archosauria</taxon>
        <taxon>Dinosauria</taxon>
        <taxon>Saurischia</taxon>
        <taxon>Theropoda</taxon>
        <taxon>Coelurosauria</taxon>
        <taxon>Aves</taxon>
        <taxon>Neognathae</taxon>
        <taxon>Neoaves</taxon>
        <taxon>Columbimorphae</taxon>
        <taxon>Columbiformes</taxon>
        <taxon>Columbidae</taxon>
        <taxon>Patagioenas</taxon>
    </lineage>
</organism>
<keyword evidence="2" id="KW-1185">Reference proteome</keyword>
<accession>A0A1V4KMF3</accession>
<comment type="caution">
    <text evidence="1">The sequence shown here is derived from an EMBL/GenBank/DDBJ whole genome shotgun (WGS) entry which is preliminary data.</text>
</comment>
<proteinExistence type="predicted"/>
<evidence type="ECO:0000313" key="2">
    <source>
        <dbReference type="Proteomes" id="UP000190648"/>
    </source>
</evidence>
<reference evidence="1 2" key="1">
    <citation type="submission" date="2016-02" db="EMBL/GenBank/DDBJ databases">
        <title>Band-tailed pigeon sequencing and assembly.</title>
        <authorList>
            <person name="Soares A.E."/>
            <person name="Novak B.J."/>
            <person name="Rice E.S."/>
            <person name="O'Connell B."/>
            <person name="Chang D."/>
            <person name="Weber S."/>
            <person name="Shapiro B."/>
        </authorList>
    </citation>
    <scope>NUCLEOTIDE SEQUENCE [LARGE SCALE GENOMIC DNA]</scope>
    <source>
        <strain evidence="1">BTP2013</strain>
        <tissue evidence="1">Blood</tissue>
    </source>
</reference>
<sequence length="84" mass="9009">MPPKPSLSNGDGTSGFQLTGPAAWHGYRRCPRVSSNDLPLGCECGLYREYPVLARKSAPGCELLQLQHHRGPAMLPGVRGSGLH</sequence>
<evidence type="ECO:0000313" key="1">
    <source>
        <dbReference type="EMBL" id="OPJ85573.1"/>
    </source>
</evidence>
<dbReference type="AlphaFoldDB" id="A0A1V4KMF3"/>
<gene>
    <name evidence="1" type="ORF">AV530_001779</name>
</gene>
<protein>
    <submittedName>
        <fullName evidence="1">Uncharacterized protein</fullName>
    </submittedName>
</protein>
<name>A0A1V4KMF3_PATFA</name>